<evidence type="ECO:0000313" key="2">
    <source>
        <dbReference type="EMBL" id="KAF2682153.1"/>
    </source>
</evidence>
<keyword evidence="1" id="KW-0732">Signal</keyword>
<protein>
    <recommendedName>
        <fullName evidence="4">Fungal calcium binding protein domain-containing protein</fullName>
    </recommendedName>
</protein>
<evidence type="ECO:0008006" key="4">
    <source>
        <dbReference type="Google" id="ProtNLM"/>
    </source>
</evidence>
<proteinExistence type="predicted"/>
<reference evidence="2" key="1">
    <citation type="journal article" date="2020" name="Stud. Mycol.">
        <title>101 Dothideomycetes genomes: a test case for predicting lifestyles and emergence of pathogens.</title>
        <authorList>
            <person name="Haridas S."/>
            <person name="Albert R."/>
            <person name="Binder M."/>
            <person name="Bloem J."/>
            <person name="Labutti K."/>
            <person name="Salamov A."/>
            <person name="Andreopoulos B."/>
            <person name="Baker S."/>
            <person name="Barry K."/>
            <person name="Bills G."/>
            <person name="Bluhm B."/>
            <person name="Cannon C."/>
            <person name="Castanera R."/>
            <person name="Culley D."/>
            <person name="Daum C."/>
            <person name="Ezra D."/>
            <person name="Gonzalez J."/>
            <person name="Henrissat B."/>
            <person name="Kuo A."/>
            <person name="Liang C."/>
            <person name="Lipzen A."/>
            <person name="Lutzoni F."/>
            <person name="Magnuson J."/>
            <person name="Mondo S."/>
            <person name="Nolan M."/>
            <person name="Ohm R."/>
            <person name="Pangilinan J."/>
            <person name="Park H.-J."/>
            <person name="Ramirez L."/>
            <person name="Alfaro M."/>
            <person name="Sun H."/>
            <person name="Tritt A."/>
            <person name="Yoshinaga Y."/>
            <person name="Zwiers L.-H."/>
            <person name="Turgeon B."/>
            <person name="Goodwin S."/>
            <person name="Spatafora J."/>
            <person name="Crous P."/>
            <person name="Grigoriev I."/>
        </authorList>
    </citation>
    <scope>NUCLEOTIDE SEQUENCE</scope>
    <source>
        <strain evidence="2">CBS 122367</strain>
    </source>
</reference>
<feature type="signal peptide" evidence="1">
    <location>
        <begin position="1"/>
        <end position="19"/>
    </location>
</feature>
<feature type="chain" id="PRO_5026299052" description="Fungal calcium binding protein domain-containing protein" evidence="1">
    <location>
        <begin position="20"/>
        <end position="112"/>
    </location>
</feature>
<evidence type="ECO:0000256" key="1">
    <source>
        <dbReference type="SAM" id="SignalP"/>
    </source>
</evidence>
<sequence>MRSFLQLSILALCTSFVGANPLTSPSTSADPAVDGCPKDEYACLDVMNASQCIEQLIIEKQAPATKEALVKCVETEGTATTLPGATKYCRCPGCHTKAINDVLVELFPPPCA</sequence>
<gene>
    <name evidence="2" type="ORF">K458DRAFT_420096</name>
</gene>
<keyword evidence="3" id="KW-1185">Reference proteome</keyword>
<accession>A0A6G1IW15</accession>
<dbReference type="OrthoDB" id="4588160at2759"/>
<evidence type="ECO:0000313" key="3">
    <source>
        <dbReference type="Proteomes" id="UP000799291"/>
    </source>
</evidence>
<name>A0A6G1IW15_9PLEO</name>
<dbReference type="Proteomes" id="UP000799291">
    <property type="component" value="Unassembled WGS sequence"/>
</dbReference>
<dbReference type="EMBL" id="MU005588">
    <property type="protein sequence ID" value="KAF2682153.1"/>
    <property type="molecule type" value="Genomic_DNA"/>
</dbReference>
<dbReference type="AlphaFoldDB" id="A0A6G1IW15"/>
<organism evidence="2 3">
    <name type="scientific">Lentithecium fluviatile CBS 122367</name>
    <dbReference type="NCBI Taxonomy" id="1168545"/>
    <lineage>
        <taxon>Eukaryota</taxon>
        <taxon>Fungi</taxon>
        <taxon>Dikarya</taxon>
        <taxon>Ascomycota</taxon>
        <taxon>Pezizomycotina</taxon>
        <taxon>Dothideomycetes</taxon>
        <taxon>Pleosporomycetidae</taxon>
        <taxon>Pleosporales</taxon>
        <taxon>Massarineae</taxon>
        <taxon>Lentitheciaceae</taxon>
        <taxon>Lentithecium</taxon>
    </lineage>
</organism>